<sequence>MTAAAVWGLLQLFLLSWPTRSVRLSTVLLTLMVGVYVCGVATALIQLAYTRVYANQSGHPLVEVVNTTSYTVAPWVEELVKISPLLLAGLSFKVRLQWGLTDFVVLGAALGGGFGLLESLLRFGLDANRAIPAADGGWIIPDSLSPPYVPGWSQVFTAWLPAPFGQSDLSGPPAAETFSHLVWSALAGLGVGLLWRTRGRLRLLSFLPVAAASAYHGLNNYVSQISTGQAAQWLETLNAWAWTAPLVCLGIAMGVDLRQTHRGKRTVPGVLLATERADGDSVAALLRYAAWYLPWSLLIALRYIRLRRSLFYASALAPPDETEPLRRTVAKITAQMDASDHQHAWRADAIRTRIKAARPPLAAWRKWLLLIPCVLMLPAVLFLGIGSFTSTAKLQEFFATGPGPRILMGFGVAALAWIVWQLIRLIRSWGTTSAQILGELLAVHRFRIGTALGAATTGTLLLYRGFGEAGPEGKAISTFHLLDALGTFAVYLGFALILLSLLALFPPGGLALAASGAAGVSVGVVSAEAAINAALLGTAGIALMTSGAGFDGGESTDGPERTLPERDPEPSARPKGDPERIPTNARSETRRALTRQNEAADKLAQKGYDVENAPEVPGSRNPDYRINGKIFDCYAPSGGNARNIASEMQKKIEKRQTERIVLNLSDSSVDLAKMRAQLHDWPTPGLKEVISIDKFGNILHLFP</sequence>
<dbReference type="GO" id="GO:0006508">
    <property type="term" value="P:proteolysis"/>
    <property type="evidence" value="ECO:0007669"/>
    <property type="project" value="UniProtKB-KW"/>
</dbReference>
<dbReference type="CDD" id="cd13442">
    <property type="entry name" value="CDI_toxin_Bp1026b-like"/>
    <property type="match status" value="1"/>
</dbReference>
<dbReference type="Pfam" id="PF18451">
    <property type="entry name" value="CdiA_C"/>
    <property type="match status" value="1"/>
</dbReference>
<organism evidence="4 5">
    <name type="scientific">Streptomyces brevispora</name>
    <dbReference type="NCBI Taxonomy" id="887462"/>
    <lineage>
        <taxon>Bacteria</taxon>
        <taxon>Bacillati</taxon>
        <taxon>Actinomycetota</taxon>
        <taxon>Actinomycetes</taxon>
        <taxon>Kitasatosporales</taxon>
        <taxon>Streptomycetaceae</taxon>
        <taxon>Streptomyces</taxon>
    </lineage>
</organism>
<evidence type="ECO:0000313" key="4">
    <source>
        <dbReference type="EMBL" id="WSC16664.1"/>
    </source>
</evidence>
<keyword evidence="2" id="KW-0812">Transmembrane</keyword>
<feature type="transmembrane region" description="Helical" evidence="2">
    <location>
        <begin position="98"/>
        <end position="117"/>
    </location>
</feature>
<protein>
    <submittedName>
        <fullName evidence="4">PrsW family glutamic-type intramembrane protease</fullName>
        <ecNumber evidence="4">3.4.-.-</ecNumber>
    </submittedName>
</protein>
<keyword evidence="2" id="KW-0472">Membrane</keyword>
<dbReference type="Proteomes" id="UP001330827">
    <property type="component" value="Chromosome"/>
</dbReference>
<feature type="transmembrane region" description="Helical" evidence="2">
    <location>
        <begin position="367"/>
        <end position="386"/>
    </location>
</feature>
<feature type="transmembrane region" description="Helical" evidence="2">
    <location>
        <begin position="406"/>
        <end position="426"/>
    </location>
</feature>
<keyword evidence="2" id="KW-1133">Transmembrane helix</keyword>
<dbReference type="Gene3D" id="3.40.1350.120">
    <property type="match status" value="1"/>
</dbReference>
<reference evidence="4 5" key="1">
    <citation type="submission" date="2022-10" db="EMBL/GenBank/DDBJ databases">
        <title>The complete genomes of actinobacterial strains from the NBC collection.</title>
        <authorList>
            <person name="Joergensen T.S."/>
            <person name="Alvarez Arevalo M."/>
            <person name="Sterndorff E.B."/>
            <person name="Faurdal D."/>
            <person name="Vuksanovic O."/>
            <person name="Mourched A.-S."/>
            <person name="Charusanti P."/>
            <person name="Shaw S."/>
            <person name="Blin K."/>
            <person name="Weber T."/>
        </authorList>
    </citation>
    <scope>NUCLEOTIDE SEQUENCE [LARGE SCALE GENOMIC DNA]</scope>
    <source>
        <strain evidence="4 5">NBC 01769</strain>
    </source>
</reference>
<feature type="transmembrane region" description="Helical" evidence="2">
    <location>
        <begin position="484"/>
        <end position="505"/>
    </location>
</feature>
<dbReference type="RefSeq" id="WP_326595914.1">
    <property type="nucleotide sequence ID" value="NZ_CP109114.1"/>
</dbReference>
<dbReference type="EMBL" id="CP109114">
    <property type="protein sequence ID" value="WSC16664.1"/>
    <property type="molecule type" value="Genomic_DNA"/>
</dbReference>
<evidence type="ECO:0000256" key="2">
    <source>
        <dbReference type="SAM" id="Phobius"/>
    </source>
</evidence>
<accession>A0ABZ1GC36</accession>
<feature type="transmembrane region" description="Helical" evidence="2">
    <location>
        <begin position="177"/>
        <end position="194"/>
    </location>
</feature>
<keyword evidence="5" id="KW-1185">Reference proteome</keyword>
<feature type="transmembrane region" description="Helical" evidence="2">
    <location>
        <begin position="31"/>
        <end position="49"/>
    </location>
</feature>
<feature type="domain" description="tRNA nuclease CdiA C-terminal" evidence="3">
    <location>
        <begin position="620"/>
        <end position="698"/>
    </location>
</feature>
<feature type="transmembrane region" description="Helical" evidence="2">
    <location>
        <begin position="201"/>
        <end position="218"/>
    </location>
</feature>
<evidence type="ECO:0000256" key="1">
    <source>
        <dbReference type="SAM" id="MobiDB-lite"/>
    </source>
</evidence>
<evidence type="ECO:0000313" key="5">
    <source>
        <dbReference type="Proteomes" id="UP001330827"/>
    </source>
</evidence>
<gene>
    <name evidence="4" type="ORF">OIE64_30115</name>
</gene>
<keyword evidence="4" id="KW-0378">Hydrolase</keyword>
<keyword evidence="4" id="KW-0645">Protease</keyword>
<evidence type="ECO:0000259" key="3">
    <source>
        <dbReference type="Pfam" id="PF18451"/>
    </source>
</evidence>
<feature type="compositionally biased region" description="Basic and acidic residues" evidence="1">
    <location>
        <begin position="558"/>
        <end position="580"/>
    </location>
</feature>
<dbReference type="InterPro" id="IPR033806">
    <property type="entry name" value="CDI_toxin_Bp1026b-like"/>
</dbReference>
<dbReference type="InterPro" id="IPR040559">
    <property type="entry name" value="CdiA_C"/>
</dbReference>
<feature type="region of interest" description="Disordered" evidence="1">
    <location>
        <begin position="550"/>
        <end position="623"/>
    </location>
</feature>
<proteinExistence type="predicted"/>
<feature type="transmembrane region" description="Helical" evidence="2">
    <location>
        <begin position="238"/>
        <end position="255"/>
    </location>
</feature>
<dbReference type="EC" id="3.4.-.-" evidence="4"/>
<name>A0ABZ1GC36_9ACTN</name>
<dbReference type="GO" id="GO:0008233">
    <property type="term" value="F:peptidase activity"/>
    <property type="evidence" value="ECO:0007669"/>
    <property type="project" value="UniProtKB-KW"/>
</dbReference>